<dbReference type="EMBL" id="GG745334">
    <property type="protein sequence ID" value="KNE59193.1"/>
    <property type="molecule type" value="Genomic_DNA"/>
</dbReference>
<dbReference type="InterPro" id="IPR049730">
    <property type="entry name" value="SNF2/RAD54-like_C"/>
</dbReference>
<evidence type="ECO:0000256" key="4">
    <source>
        <dbReference type="ARBA" id="ARBA00022771"/>
    </source>
</evidence>
<evidence type="ECO:0000313" key="13">
    <source>
        <dbReference type="Proteomes" id="UP000054350"/>
    </source>
</evidence>
<name>A0A0L0S9A6_ALLM3</name>
<keyword evidence="2" id="KW-0479">Metal-binding</keyword>
<evidence type="ECO:0000256" key="3">
    <source>
        <dbReference type="ARBA" id="ARBA00022741"/>
    </source>
</evidence>
<dbReference type="Pfam" id="PF00176">
    <property type="entry name" value="SNF2-rel_dom"/>
    <property type="match status" value="1"/>
</dbReference>
<keyword evidence="3" id="KW-0547">Nucleotide-binding</keyword>
<organism evidence="12 13">
    <name type="scientific">Allomyces macrogynus (strain ATCC 38327)</name>
    <name type="common">Allomyces javanicus var. macrogynus</name>
    <dbReference type="NCBI Taxonomy" id="578462"/>
    <lineage>
        <taxon>Eukaryota</taxon>
        <taxon>Fungi</taxon>
        <taxon>Fungi incertae sedis</taxon>
        <taxon>Blastocladiomycota</taxon>
        <taxon>Blastocladiomycetes</taxon>
        <taxon>Blastocladiales</taxon>
        <taxon>Blastocladiaceae</taxon>
        <taxon>Allomyces</taxon>
    </lineage>
</organism>
<proteinExistence type="inferred from homology"/>
<dbReference type="PANTHER" id="PTHR45626">
    <property type="entry name" value="TRANSCRIPTION TERMINATION FACTOR 2-RELATED"/>
    <property type="match status" value="1"/>
</dbReference>
<dbReference type="InterPro" id="IPR027417">
    <property type="entry name" value="P-loop_NTPase"/>
</dbReference>
<keyword evidence="8" id="KW-0067">ATP-binding</keyword>
<dbReference type="PROSITE" id="PS50089">
    <property type="entry name" value="ZF_RING_2"/>
    <property type="match status" value="1"/>
</dbReference>
<evidence type="ECO:0000256" key="8">
    <source>
        <dbReference type="ARBA" id="ARBA00022840"/>
    </source>
</evidence>
<dbReference type="SUPFAM" id="SSF57850">
    <property type="entry name" value="RING/U-box"/>
    <property type="match status" value="1"/>
</dbReference>
<dbReference type="SUPFAM" id="SSF52540">
    <property type="entry name" value="P-loop containing nucleoside triphosphate hydrolases"/>
    <property type="match status" value="2"/>
</dbReference>
<keyword evidence="7" id="KW-0862">Zinc</keyword>
<evidence type="ECO:0000256" key="1">
    <source>
        <dbReference type="ARBA" id="ARBA00007025"/>
    </source>
</evidence>
<dbReference type="SMART" id="SM00184">
    <property type="entry name" value="RING"/>
    <property type="match status" value="1"/>
</dbReference>
<feature type="domain" description="RING-type" evidence="11">
    <location>
        <begin position="713"/>
        <end position="755"/>
    </location>
</feature>
<evidence type="ECO:0000256" key="7">
    <source>
        <dbReference type="ARBA" id="ARBA00022833"/>
    </source>
</evidence>
<feature type="region of interest" description="Disordered" evidence="10">
    <location>
        <begin position="129"/>
        <end position="153"/>
    </location>
</feature>
<protein>
    <recommendedName>
        <fullName evidence="11">RING-type domain-containing protein</fullName>
    </recommendedName>
</protein>
<dbReference type="GO" id="GO:0005524">
    <property type="term" value="F:ATP binding"/>
    <property type="evidence" value="ECO:0007669"/>
    <property type="project" value="UniProtKB-KW"/>
</dbReference>
<evidence type="ECO:0000256" key="9">
    <source>
        <dbReference type="PROSITE-ProRule" id="PRU00175"/>
    </source>
</evidence>
<dbReference type="Proteomes" id="UP000054350">
    <property type="component" value="Unassembled WGS sequence"/>
</dbReference>
<reference evidence="13" key="2">
    <citation type="submission" date="2009-11" db="EMBL/GenBank/DDBJ databases">
        <title>The Genome Sequence of Allomyces macrogynus strain ATCC 38327.</title>
        <authorList>
            <consortium name="The Broad Institute Genome Sequencing Platform"/>
            <person name="Russ C."/>
            <person name="Cuomo C."/>
            <person name="Shea T."/>
            <person name="Young S.K."/>
            <person name="Zeng Q."/>
            <person name="Koehrsen M."/>
            <person name="Haas B."/>
            <person name="Borodovsky M."/>
            <person name="Guigo R."/>
            <person name="Alvarado L."/>
            <person name="Berlin A."/>
            <person name="Borenstein D."/>
            <person name="Chen Z."/>
            <person name="Engels R."/>
            <person name="Freedman E."/>
            <person name="Gellesch M."/>
            <person name="Goldberg J."/>
            <person name="Griggs A."/>
            <person name="Gujja S."/>
            <person name="Heiman D."/>
            <person name="Hepburn T."/>
            <person name="Howarth C."/>
            <person name="Jen D."/>
            <person name="Larson L."/>
            <person name="Lewis B."/>
            <person name="Mehta T."/>
            <person name="Park D."/>
            <person name="Pearson M."/>
            <person name="Roberts A."/>
            <person name="Saif S."/>
            <person name="Shenoy N."/>
            <person name="Sisk P."/>
            <person name="Stolte C."/>
            <person name="Sykes S."/>
            <person name="Walk T."/>
            <person name="White J."/>
            <person name="Yandava C."/>
            <person name="Burger G."/>
            <person name="Gray M.W."/>
            <person name="Holland P.W.H."/>
            <person name="King N."/>
            <person name="Lang F.B.F."/>
            <person name="Roger A.J."/>
            <person name="Ruiz-Trillo I."/>
            <person name="Lander E."/>
            <person name="Nusbaum C."/>
        </authorList>
    </citation>
    <scope>NUCLEOTIDE SEQUENCE [LARGE SCALE GENOMIC DNA]</scope>
    <source>
        <strain evidence="13">ATCC 38327</strain>
    </source>
</reference>
<dbReference type="GO" id="GO:0005634">
    <property type="term" value="C:nucleus"/>
    <property type="evidence" value="ECO:0007669"/>
    <property type="project" value="TreeGrafter"/>
</dbReference>
<evidence type="ECO:0000259" key="11">
    <source>
        <dbReference type="PROSITE" id="PS50089"/>
    </source>
</evidence>
<evidence type="ECO:0000256" key="6">
    <source>
        <dbReference type="ARBA" id="ARBA00022806"/>
    </source>
</evidence>
<dbReference type="Pfam" id="PF13639">
    <property type="entry name" value="zf-RING_2"/>
    <property type="match status" value="1"/>
</dbReference>
<reference evidence="12 13" key="1">
    <citation type="submission" date="2009-11" db="EMBL/GenBank/DDBJ databases">
        <title>Annotation of Allomyces macrogynus ATCC 38327.</title>
        <authorList>
            <consortium name="The Broad Institute Genome Sequencing Platform"/>
            <person name="Russ C."/>
            <person name="Cuomo C."/>
            <person name="Burger G."/>
            <person name="Gray M.W."/>
            <person name="Holland P.W.H."/>
            <person name="King N."/>
            <person name="Lang F.B.F."/>
            <person name="Roger A.J."/>
            <person name="Ruiz-Trillo I."/>
            <person name="Young S.K."/>
            <person name="Zeng Q."/>
            <person name="Gargeya S."/>
            <person name="Fitzgerald M."/>
            <person name="Haas B."/>
            <person name="Abouelleil A."/>
            <person name="Alvarado L."/>
            <person name="Arachchi H.M."/>
            <person name="Berlin A."/>
            <person name="Chapman S.B."/>
            <person name="Gearin G."/>
            <person name="Goldberg J."/>
            <person name="Griggs A."/>
            <person name="Gujja S."/>
            <person name="Hansen M."/>
            <person name="Heiman D."/>
            <person name="Howarth C."/>
            <person name="Larimer J."/>
            <person name="Lui A."/>
            <person name="MacDonald P.J.P."/>
            <person name="McCowen C."/>
            <person name="Montmayeur A."/>
            <person name="Murphy C."/>
            <person name="Neiman D."/>
            <person name="Pearson M."/>
            <person name="Priest M."/>
            <person name="Roberts A."/>
            <person name="Saif S."/>
            <person name="Shea T."/>
            <person name="Sisk P."/>
            <person name="Stolte C."/>
            <person name="Sykes S."/>
            <person name="Wortman J."/>
            <person name="Nusbaum C."/>
            <person name="Birren B."/>
        </authorList>
    </citation>
    <scope>NUCLEOTIDE SEQUENCE [LARGE SCALE GENOMIC DNA]</scope>
    <source>
        <strain evidence="12 13">ATCC 38327</strain>
    </source>
</reference>
<gene>
    <name evidence="12" type="ORF">AMAG_03517</name>
</gene>
<evidence type="ECO:0000256" key="10">
    <source>
        <dbReference type="SAM" id="MobiDB-lite"/>
    </source>
</evidence>
<evidence type="ECO:0000256" key="5">
    <source>
        <dbReference type="ARBA" id="ARBA00022801"/>
    </source>
</evidence>
<evidence type="ECO:0000256" key="2">
    <source>
        <dbReference type="ARBA" id="ARBA00022723"/>
    </source>
</evidence>
<keyword evidence="4 9" id="KW-0863">Zinc-finger</keyword>
<dbReference type="GO" id="GO:0008270">
    <property type="term" value="F:zinc ion binding"/>
    <property type="evidence" value="ECO:0007669"/>
    <property type="project" value="UniProtKB-KW"/>
</dbReference>
<keyword evidence="6" id="KW-0347">Helicase</keyword>
<dbReference type="InterPro" id="IPR001841">
    <property type="entry name" value="Znf_RING"/>
</dbReference>
<dbReference type="STRING" id="578462.A0A0L0S9A6"/>
<dbReference type="eggNOG" id="KOG0298">
    <property type="taxonomic scope" value="Eukaryota"/>
</dbReference>
<dbReference type="GO" id="GO:0016787">
    <property type="term" value="F:hydrolase activity"/>
    <property type="evidence" value="ECO:0007669"/>
    <property type="project" value="UniProtKB-KW"/>
</dbReference>
<dbReference type="InterPro" id="IPR000330">
    <property type="entry name" value="SNF2_N"/>
</dbReference>
<sequence length="954" mass="105053">MTDDELNQLIVADFAELEARDPYAQRVKRVQHRAEHATYGEKVNDDGFAVSPVVVRRTLLKKLMLILNKDAYWRHDGDWPEEPGLNAHQDSYAAGRLLLVSTGGNLLKVWTSELNQYYRVVLRHQGPNTLETRAARTNRGSTSPDTLEAGDAAASTPPGFQLELYDYQQRSLAWLLVLELSQRARNISVHRLTYATPGAQKAQFQACGQLGVADWVQLGPGGMFVNVSNCAIAADPSVWRDRILPLSDIECCGALEVSRMGAGKTVMALALVAANPFRSVRDLPWTGIDRTQYLVSRATLVVVRSDLVAQWAAEAERVVPEGAKIVSMATIRDYRGVSWNDVLLADVVIVSVAFLQNSNYQSRIAKLVKTRRGRYCLPRAAYEDPPEGAMLLGFPKRWRHWRHAPNPDDYEHVNAQIDLYMADLHARGRAAFGTGTNCAILERVYWHRIVIDEIHELSHVQCAAGSPPTSTRVAETLLFTLQARFRLGLTGTPPVTHVNSVAALAEAVGVRDVPTRAMDVQAWLTSHARRNHPDLHVPRDEVVAVAGETATSVDEVAARVQGTRMERMGVLVARGRRQQVELAELLGRIRALIEVVPPEELADLPKNTGLALTADRRLMALDADVDSWLQRLITIPEGPGADAAVDHDPVTIPDVDVSQIKDLPADAVATARRIVRVCADLAETHAQLRSVAAQFRFMATVLAAIRDADAQSCPVCIEDVPRGQPIIITRCGHVFCAACADAMLAQSVRVCAICRGDLAGAGATIRMVMQRDADRDGDVVMDDGDQDEDDSGIDYAKYGSKIQALVRFVRRVVHIDATAKLILFSQFHQLTALMSQAFAEFGIGHAKFMGGHVIAKQRAIARFRHEPETKVLFLSAEDSVSGLQLIEANHVVIVHPFLGASEAMARAYEMQGCARAIRAGQTREVTVTRFVTRGTVEEELTARRSDLRHGEQLE</sequence>
<dbReference type="OrthoDB" id="448448at2759"/>
<dbReference type="InterPro" id="IPR050628">
    <property type="entry name" value="SNF2_RAD54_helicase_TF"/>
</dbReference>
<evidence type="ECO:0000313" key="12">
    <source>
        <dbReference type="EMBL" id="KNE59193.1"/>
    </source>
</evidence>
<dbReference type="InterPro" id="IPR013083">
    <property type="entry name" value="Znf_RING/FYVE/PHD"/>
</dbReference>
<dbReference type="CDD" id="cd18793">
    <property type="entry name" value="SF2_C_SNF"/>
    <property type="match status" value="1"/>
</dbReference>
<keyword evidence="13" id="KW-1185">Reference proteome</keyword>
<keyword evidence="5" id="KW-0378">Hydrolase</keyword>
<dbReference type="Gene3D" id="3.30.40.10">
    <property type="entry name" value="Zinc/RING finger domain, C3HC4 (zinc finger)"/>
    <property type="match status" value="1"/>
</dbReference>
<dbReference type="Gene3D" id="3.40.50.300">
    <property type="entry name" value="P-loop containing nucleotide triphosphate hydrolases"/>
    <property type="match status" value="2"/>
</dbReference>
<dbReference type="AlphaFoldDB" id="A0A0L0S9A6"/>
<dbReference type="VEuPathDB" id="FungiDB:AMAG_03517"/>
<comment type="similarity">
    <text evidence="1">Belongs to the SNF2/RAD54 helicase family.</text>
</comment>
<dbReference type="InterPro" id="IPR017907">
    <property type="entry name" value="Znf_RING_CS"/>
</dbReference>
<dbReference type="GO" id="GO:0006281">
    <property type="term" value="P:DNA repair"/>
    <property type="evidence" value="ECO:0007669"/>
    <property type="project" value="TreeGrafter"/>
</dbReference>
<dbReference type="GO" id="GO:0008094">
    <property type="term" value="F:ATP-dependent activity, acting on DNA"/>
    <property type="evidence" value="ECO:0007669"/>
    <property type="project" value="TreeGrafter"/>
</dbReference>
<accession>A0A0L0S9A6</accession>
<dbReference type="GO" id="GO:0004386">
    <property type="term" value="F:helicase activity"/>
    <property type="evidence" value="ECO:0007669"/>
    <property type="project" value="UniProtKB-KW"/>
</dbReference>
<dbReference type="PROSITE" id="PS00518">
    <property type="entry name" value="ZF_RING_1"/>
    <property type="match status" value="1"/>
</dbReference>